<name>A0AA39M3L8_9BILA</name>
<comment type="caution">
    <text evidence="1">The sequence shown here is derived from an EMBL/GenBank/DDBJ whole genome shotgun (WGS) entry which is preliminary data.</text>
</comment>
<gene>
    <name evidence="1" type="ORF">QR680_014180</name>
</gene>
<evidence type="ECO:0000313" key="1">
    <source>
        <dbReference type="EMBL" id="KAK0419508.1"/>
    </source>
</evidence>
<keyword evidence="2" id="KW-1185">Reference proteome</keyword>
<dbReference type="AlphaFoldDB" id="A0AA39M3L8"/>
<protein>
    <submittedName>
        <fullName evidence="1">Uncharacterized protein</fullName>
    </submittedName>
</protein>
<dbReference type="EMBL" id="JAUCMV010000002">
    <property type="protein sequence ID" value="KAK0419508.1"/>
    <property type="molecule type" value="Genomic_DNA"/>
</dbReference>
<dbReference type="Proteomes" id="UP001175271">
    <property type="component" value="Unassembled WGS sequence"/>
</dbReference>
<organism evidence="1 2">
    <name type="scientific">Steinernema hermaphroditum</name>
    <dbReference type="NCBI Taxonomy" id="289476"/>
    <lineage>
        <taxon>Eukaryota</taxon>
        <taxon>Metazoa</taxon>
        <taxon>Ecdysozoa</taxon>
        <taxon>Nematoda</taxon>
        <taxon>Chromadorea</taxon>
        <taxon>Rhabditida</taxon>
        <taxon>Tylenchina</taxon>
        <taxon>Panagrolaimomorpha</taxon>
        <taxon>Strongyloidoidea</taxon>
        <taxon>Steinernematidae</taxon>
        <taxon>Steinernema</taxon>
    </lineage>
</organism>
<reference evidence="1" key="1">
    <citation type="submission" date="2023-06" db="EMBL/GenBank/DDBJ databases">
        <title>Genomic analysis of the entomopathogenic nematode Steinernema hermaphroditum.</title>
        <authorList>
            <person name="Schwarz E.M."/>
            <person name="Heppert J.K."/>
            <person name="Baniya A."/>
            <person name="Schwartz H.T."/>
            <person name="Tan C.-H."/>
            <person name="Antoshechkin I."/>
            <person name="Sternberg P.W."/>
            <person name="Goodrich-Blair H."/>
            <person name="Dillman A.R."/>
        </authorList>
    </citation>
    <scope>NUCLEOTIDE SEQUENCE</scope>
    <source>
        <strain evidence="1">PS9179</strain>
        <tissue evidence="1">Whole animal</tissue>
    </source>
</reference>
<evidence type="ECO:0000313" key="2">
    <source>
        <dbReference type="Proteomes" id="UP001175271"/>
    </source>
</evidence>
<accession>A0AA39M3L8</accession>
<sequence>MTTICGLKYYCRFCIFRNVNNHYNNDKCFDLALALDVDDNDDVPEDNVYTDQHHDVLVDDIPNNFVVVDDAQLDCFQIGPNNNDRNGDHGVVISDDSDHDVLYYYHVGFCHYDNNHHFKPVGTILCHRMEGANHSGKSHTEHLHFYKKIFDNDFEADHHDF</sequence>
<proteinExistence type="predicted"/>